<evidence type="ECO:0000256" key="1">
    <source>
        <dbReference type="SAM" id="MobiDB-lite"/>
    </source>
</evidence>
<accession>A0ABV5G4S9</accession>
<feature type="compositionally biased region" description="Low complexity" evidence="1">
    <location>
        <begin position="26"/>
        <end position="41"/>
    </location>
</feature>
<name>A0ABV5G4S9_9MICC</name>
<evidence type="ECO:0000313" key="3">
    <source>
        <dbReference type="Proteomes" id="UP001589575"/>
    </source>
</evidence>
<evidence type="ECO:0000313" key="2">
    <source>
        <dbReference type="EMBL" id="MFB9073932.1"/>
    </source>
</evidence>
<sequence length="75" mass="8042">MRPSPVATSPPRPPGSVRPRDGCTWPSPRRSAPAPSPTAARGYRPCSRRSRTASSGDGARRPRLWGRSTGTDCVQ</sequence>
<reference evidence="2 3" key="1">
    <citation type="submission" date="2024-09" db="EMBL/GenBank/DDBJ databases">
        <authorList>
            <person name="Sun Q."/>
            <person name="Mori K."/>
        </authorList>
    </citation>
    <scope>NUCLEOTIDE SEQUENCE [LARGE SCALE GENOMIC DNA]</scope>
    <source>
        <strain evidence="2 3">CCM 7609</strain>
    </source>
</reference>
<dbReference type="Proteomes" id="UP001589575">
    <property type="component" value="Unassembled WGS sequence"/>
</dbReference>
<protein>
    <submittedName>
        <fullName evidence="2">Uncharacterized protein</fullName>
    </submittedName>
</protein>
<feature type="region of interest" description="Disordered" evidence="1">
    <location>
        <begin position="1"/>
        <end position="75"/>
    </location>
</feature>
<dbReference type="EMBL" id="JBHMFI010000001">
    <property type="protein sequence ID" value="MFB9073932.1"/>
    <property type="molecule type" value="Genomic_DNA"/>
</dbReference>
<keyword evidence="3" id="KW-1185">Reference proteome</keyword>
<proteinExistence type="predicted"/>
<organism evidence="2 3">
    <name type="scientific">Citricoccus parietis</name>
    <dbReference type="NCBI Taxonomy" id="592307"/>
    <lineage>
        <taxon>Bacteria</taxon>
        <taxon>Bacillati</taxon>
        <taxon>Actinomycetota</taxon>
        <taxon>Actinomycetes</taxon>
        <taxon>Micrococcales</taxon>
        <taxon>Micrococcaceae</taxon>
        <taxon>Citricoccus</taxon>
    </lineage>
</organism>
<comment type="caution">
    <text evidence="2">The sequence shown here is derived from an EMBL/GenBank/DDBJ whole genome shotgun (WGS) entry which is preliminary data.</text>
</comment>
<gene>
    <name evidence="2" type="ORF">ACFFX0_23135</name>
</gene>